<reference evidence="1" key="1">
    <citation type="submission" date="2020-04" db="EMBL/GenBank/DDBJ databases">
        <authorList>
            <person name="Zhang T."/>
        </authorList>
    </citation>
    <scope>NUCLEOTIDE SEQUENCE</scope>
    <source>
        <strain evidence="1">HKST-UBA80</strain>
    </source>
</reference>
<protein>
    <recommendedName>
        <fullName evidence="3">DUF1610 domain-containing protein</fullName>
    </recommendedName>
</protein>
<evidence type="ECO:0008006" key="3">
    <source>
        <dbReference type="Google" id="ProtNLM"/>
    </source>
</evidence>
<evidence type="ECO:0000313" key="1">
    <source>
        <dbReference type="EMBL" id="MCA9301786.1"/>
    </source>
</evidence>
<dbReference type="Proteomes" id="UP000714817">
    <property type="component" value="Unassembled WGS sequence"/>
</dbReference>
<accession>A0A955IVT2</accession>
<evidence type="ECO:0000313" key="2">
    <source>
        <dbReference type="Proteomes" id="UP000714817"/>
    </source>
</evidence>
<sequence length="76" mass="8667">MDLHDDTIYTESKAKFTCPSCGDVSQDDVIFLCNRCERSELIYKDGLYICPACLKPGENFECMKCGSKDVVMEEKR</sequence>
<gene>
    <name evidence="1" type="ORF">KDA10_00235</name>
</gene>
<dbReference type="EMBL" id="JAGQNY010000001">
    <property type="protein sequence ID" value="MCA9301786.1"/>
    <property type="molecule type" value="Genomic_DNA"/>
</dbReference>
<organism evidence="1 2">
    <name type="scientific">candidate division WWE3 bacterium</name>
    <dbReference type="NCBI Taxonomy" id="2053526"/>
    <lineage>
        <taxon>Bacteria</taxon>
        <taxon>Katanobacteria</taxon>
    </lineage>
</organism>
<name>A0A955IVT2_UNCKA</name>
<comment type="caution">
    <text evidence="1">The sequence shown here is derived from an EMBL/GenBank/DDBJ whole genome shotgun (WGS) entry which is preliminary data.</text>
</comment>
<dbReference type="AlphaFoldDB" id="A0A955IVT2"/>
<reference evidence="1" key="2">
    <citation type="journal article" date="2021" name="Microbiome">
        <title>Successional dynamics and alternative stable states in a saline activated sludge microbial community over 9 years.</title>
        <authorList>
            <person name="Wang Y."/>
            <person name="Ye J."/>
            <person name="Ju F."/>
            <person name="Liu L."/>
            <person name="Boyd J.A."/>
            <person name="Deng Y."/>
            <person name="Parks D.H."/>
            <person name="Jiang X."/>
            <person name="Yin X."/>
            <person name="Woodcroft B.J."/>
            <person name="Tyson G.W."/>
            <person name="Hugenholtz P."/>
            <person name="Polz M.F."/>
            <person name="Zhang T."/>
        </authorList>
    </citation>
    <scope>NUCLEOTIDE SEQUENCE</scope>
    <source>
        <strain evidence="1">HKST-UBA80</strain>
    </source>
</reference>
<proteinExistence type="predicted"/>